<dbReference type="CDD" id="cd00371">
    <property type="entry name" value="HMA"/>
    <property type="match status" value="1"/>
</dbReference>
<protein>
    <submittedName>
        <fullName evidence="2">Copper chaperone</fullName>
    </submittedName>
</protein>
<accession>A0A372IV04</accession>
<dbReference type="SUPFAM" id="SSF55008">
    <property type="entry name" value="HMA, heavy metal-associated domain"/>
    <property type="match status" value="1"/>
</dbReference>
<dbReference type="AlphaFoldDB" id="A0A372IV04"/>
<evidence type="ECO:0000259" key="1">
    <source>
        <dbReference type="PROSITE" id="PS50846"/>
    </source>
</evidence>
<dbReference type="RefSeq" id="WP_117298026.1">
    <property type="nucleotide sequence ID" value="NZ_QVQT02000001.1"/>
</dbReference>
<organism evidence="2 3">
    <name type="scientific">Paracidobacterium acidisoli</name>
    <dbReference type="NCBI Taxonomy" id="2303751"/>
    <lineage>
        <taxon>Bacteria</taxon>
        <taxon>Pseudomonadati</taxon>
        <taxon>Acidobacteriota</taxon>
        <taxon>Terriglobia</taxon>
        <taxon>Terriglobales</taxon>
        <taxon>Acidobacteriaceae</taxon>
        <taxon>Paracidobacterium</taxon>
    </lineage>
</organism>
<dbReference type="GO" id="GO:0046872">
    <property type="term" value="F:metal ion binding"/>
    <property type="evidence" value="ECO:0007669"/>
    <property type="project" value="InterPro"/>
</dbReference>
<feature type="domain" description="HMA" evidence="1">
    <location>
        <begin position="2"/>
        <end position="65"/>
    </location>
</feature>
<gene>
    <name evidence="2" type="ORF">D0Y96_02800</name>
</gene>
<dbReference type="PROSITE" id="PS50846">
    <property type="entry name" value="HMA_2"/>
    <property type="match status" value="1"/>
</dbReference>
<dbReference type="EMBL" id="QVQT01000001">
    <property type="protein sequence ID" value="RFU18735.1"/>
    <property type="molecule type" value="Genomic_DNA"/>
</dbReference>
<name>A0A372IV04_9BACT</name>
<sequence>MKEVTLRIENMHCGACVRRVTQALERVEGVKVEEVRIGAARVEASEHRPAAEIVKAVERAGYAAFVEQ</sequence>
<evidence type="ECO:0000313" key="2">
    <source>
        <dbReference type="EMBL" id="RFU18735.1"/>
    </source>
</evidence>
<proteinExistence type="predicted"/>
<keyword evidence="3" id="KW-1185">Reference proteome</keyword>
<dbReference type="OrthoDB" id="9813965at2"/>
<dbReference type="Pfam" id="PF00403">
    <property type="entry name" value="HMA"/>
    <property type="match status" value="1"/>
</dbReference>
<reference evidence="2 3" key="1">
    <citation type="submission" date="2018-08" db="EMBL/GenBank/DDBJ databases">
        <title>Acidipila sp. 4G-K13, an acidobacterium isolated from forest soil.</title>
        <authorList>
            <person name="Gao Z.-H."/>
            <person name="Qiu L.-H."/>
        </authorList>
    </citation>
    <scope>NUCLEOTIDE SEQUENCE [LARGE SCALE GENOMIC DNA]</scope>
    <source>
        <strain evidence="2 3">4G-K13</strain>
    </source>
</reference>
<evidence type="ECO:0000313" key="3">
    <source>
        <dbReference type="Proteomes" id="UP000264702"/>
    </source>
</evidence>
<comment type="caution">
    <text evidence="2">The sequence shown here is derived from an EMBL/GenBank/DDBJ whole genome shotgun (WGS) entry which is preliminary data.</text>
</comment>
<dbReference type="InterPro" id="IPR036163">
    <property type="entry name" value="HMA_dom_sf"/>
</dbReference>
<dbReference type="Gene3D" id="3.30.70.100">
    <property type="match status" value="1"/>
</dbReference>
<dbReference type="Proteomes" id="UP000264702">
    <property type="component" value="Unassembled WGS sequence"/>
</dbReference>
<dbReference type="InterPro" id="IPR006121">
    <property type="entry name" value="HMA_dom"/>
</dbReference>